<accession>A0ABW0JEL0</accession>
<reference evidence="2" key="1">
    <citation type="journal article" date="2019" name="Int. J. Syst. Evol. Microbiol.">
        <title>The Global Catalogue of Microorganisms (GCM) 10K type strain sequencing project: providing services to taxonomists for standard genome sequencing and annotation.</title>
        <authorList>
            <consortium name="The Broad Institute Genomics Platform"/>
            <consortium name="The Broad Institute Genome Sequencing Center for Infectious Disease"/>
            <person name="Wu L."/>
            <person name="Ma J."/>
        </authorList>
    </citation>
    <scope>NUCLEOTIDE SEQUENCE [LARGE SCALE GENOMIC DNA]</scope>
    <source>
        <strain evidence="2">CCUG 56042</strain>
    </source>
</reference>
<evidence type="ECO:0000313" key="2">
    <source>
        <dbReference type="Proteomes" id="UP001596103"/>
    </source>
</evidence>
<protein>
    <submittedName>
        <fullName evidence="1">Uncharacterized protein</fullName>
    </submittedName>
</protein>
<sequence>MSGSSAVDGERVRRERNSLSLAHFKFEIAISSKKFHYQAQISQSGAKSMR</sequence>
<dbReference type="Proteomes" id="UP001596103">
    <property type="component" value="Unassembled WGS sequence"/>
</dbReference>
<dbReference type="EMBL" id="JBHSMP010000038">
    <property type="protein sequence ID" value="MFC5431627.1"/>
    <property type="molecule type" value="Genomic_DNA"/>
</dbReference>
<comment type="caution">
    <text evidence="1">The sequence shown here is derived from an EMBL/GenBank/DDBJ whole genome shotgun (WGS) entry which is preliminary data.</text>
</comment>
<organism evidence="1 2">
    <name type="scientific">Paraburkholderia denitrificans</name>
    <dbReference type="NCBI Taxonomy" id="694025"/>
    <lineage>
        <taxon>Bacteria</taxon>
        <taxon>Pseudomonadati</taxon>
        <taxon>Pseudomonadota</taxon>
        <taxon>Betaproteobacteria</taxon>
        <taxon>Burkholderiales</taxon>
        <taxon>Burkholderiaceae</taxon>
        <taxon>Paraburkholderia</taxon>
    </lineage>
</organism>
<gene>
    <name evidence="1" type="ORF">ACFPTO_22890</name>
</gene>
<keyword evidence="2" id="KW-1185">Reference proteome</keyword>
<dbReference type="RefSeq" id="WP_377715007.1">
    <property type="nucleotide sequence ID" value="NZ_JBHSMP010000038.1"/>
</dbReference>
<evidence type="ECO:0000313" key="1">
    <source>
        <dbReference type="EMBL" id="MFC5431627.1"/>
    </source>
</evidence>
<proteinExistence type="predicted"/>
<name>A0ABW0JEL0_9BURK</name>